<protein>
    <submittedName>
        <fullName evidence="1">DUF2141 domain-containing protein</fullName>
    </submittedName>
</protein>
<dbReference type="EMBL" id="JACLCP010000001">
    <property type="protein sequence ID" value="MBC2844277.1"/>
    <property type="molecule type" value="Genomic_DNA"/>
</dbReference>
<organism evidence="1 2">
    <name type="scientific">Winogradskyella flava</name>
    <dbReference type="NCBI Taxonomy" id="1884876"/>
    <lineage>
        <taxon>Bacteria</taxon>
        <taxon>Pseudomonadati</taxon>
        <taxon>Bacteroidota</taxon>
        <taxon>Flavobacteriia</taxon>
        <taxon>Flavobacteriales</taxon>
        <taxon>Flavobacteriaceae</taxon>
        <taxon>Winogradskyella</taxon>
    </lineage>
</organism>
<keyword evidence="2" id="KW-1185">Reference proteome</keyword>
<evidence type="ECO:0000313" key="2">
    <source>
        <dbReference type="Proteomes" id="UP000533900"/>
    </source>
</evidence>
<gene>
    <name evidence="1" type="ORF">H7F21_04170</name>
</gene>
<proteinExistence type="predicted"/>
<dbReference type="RefSeq" id="WP_185787959.1">
    <property type="nucleotide sequence ID" value="NZ_JACLCP010000001.1"/>
</dbReference>
<sequence>MRTLSIILLSSLILLFSKENLTSNSQNATLEIRVTNIKKLKGNLMVAVFDAESKFLKDYSFAKRKKVSAKEHILVFEDLPQGTYAVSIFHDENSNNKLDSNFLGIPKEPYGFSNNPSTLFGPPSYEKAAFKIDEAIKTITVEL</sequence>
<evidence type="ECO:0000313" key="1">
    <source>
        <dbReference type="EMBL" id="MBC2844277.1"/>
    </source>
</evidence>
<reference evidence="1" key="1">
    <citation type="submission" date="2020-08" db="EMBL/GenBank/DDBJ databases">
        <title>Winogradskyella ouciana sp. nov., isolated from the hadal seawater of the Mariana Trench.</title>
        <authorList>
            <person name="He X."/>
        </authorList>
    </citation>
    <scope>NUCLEOTIDE SEQUENCE [LARGE SCALE GENOMIC DNA]</scope>
    <source>
        <strain evidence="1">KCTC 52348</strain>
    </source>
</reference>
<dbReference type="Proteomes" id="UP000533900">
    <property type="component" value="Unassembled WGS sequence"/>
</dbReference>
<dbReference type="AlphaFoldDB" id="A0A842IS67"/>
<comment type="caution">
    <text evidence="1">The sequence shown here is derived from an EMBL/GenBank/DDBJ whole genome shotgun (WGS) entry which is preliminary data.</text>
</comment>
<accession>A0A842IS67</accession>
<name>A0A842IS67_9FLAO</name>
<dbReference type="Pfam" id="PF09912">
    <property type="entry name" value="DUF2141"/>
    <property type="match status" value="1"/>
</dbReference>
<dbReference type="InterPro" id="IPR018673">
    <property type="entry name" value="DUF2141"/>
</dbReference>